<dbReference type="InterPro" id="IPR010982">
    <property type="entry name" value="Lambda_DNA-bd_dom_sf"/>
</dbReference>
<sequence length="46" mass="5366">MFDTKEIGRKISEFRKVSNMTQMELADRLNISFQAVSNWERGVSQS</sequence>
<dbReference type="InterPro" id="IPR001387">
    <property type="entry name" value="Cro/C1-type_HTH"/>
</dbReference>
<protein>
    <submittedName>
        <fullName evidence="2">Helix-turn-helix transcriptional regulator</fullName>
    </submittedName>
</protein>
<feature type="domain" description="HTH cro/C1-type" evidence="1">
    <location>
        <begin position="11"/>
        <end position="42"/>
    </location>
</feature>
<keyword evidence="3" id="KW-1185">Reference proteome</keyword>
<evidence type="ECO:0000313" key="3">
    <source>
        <dbReference type="Proteomes" id="UP000436047"/>
    </source>
</evidence>
<dbReference type="RefSeq" id="WP_154468309.1">
    <property type="nucleotide sequence ID" value="NZ_VUMI01000096.1"/>
</dbReference>
<organism evidence="2 3">
    <name type="scientific">Eisenbergiella porci</name>
    <dbReference type="NCBI Taxonomy" id="2652274"/>
    <lineage>
        <taxon>Bacteria</taxon>
        <taxon>Bacillati</taxon>
        <taxon>Bacillota</taxon>
        <taxon>Clostridia</taxon>
        <taxon>Lachnospirales</taxon>
        <taxon>Lachnospiraceae</taxon>
        <taxon>Eisenbergiella</taxon>
    </lineage>
</organism>
<dbReference type="Pfam" id="PF01381">
    <property type="entry name" value="HTH_3"/>
    <property type="match status" value="1"/>
</dbReference>
<dbReference type="Proteomes" id="UP000436047">
    <property type="component" value="Unassembled WGS sequence"/>
</dbReference>
<dbReference type="Gene3D" id="1.10.260.40">
    <property type="entry name" value="lambda repressor-like DNA-binding domains"/>
    <property type="match status" value="1"/>
</dbReference>
<accession>A0A6N7W9N9</accession>
<reference evidence="2 3" key="1">
    <citation type="submission" date="2019-08" db="EMBL/GenBank/DDBJ databases">
        <title>In-depth cultivation of the pig gut microbiome towards novel bacterial diversity and tailored functional studies.</title>
        <authorList>
            <person name="Wylensek D."/>
            <person name="Hitch T.C.A."/>
            <person name="Clavel T."/>
        </authorList>
    </citation>
    <scope>NUCLEOTIDE SEQUENCE [LARGE SCALE GENOMIC DNA]</scope>
    <source>
        <strain evidence="2 3">WCA-389-WT-23B</strain>
    </source>
</reference>
<evidence type="ECO:0000259" key="1">
    <source>
        <dbReference type="PROSITE" id="PS50943"/>
    </source>
</evidence>
<dbReference type="GeneID" id="86056892"/>
<dbReference type="CDD" id="cd00093">
    <property type="entry name" value="HTH_XRE"/>
    <property type="match status" value="1"/>
</dbReference>
<proteinExistence type="predicted"/>
<evidence type="ECO:0000313" key="2">
    <source>
        <dbReference type="EMBL" id="MSS91976.1"/>
    </source>
</evidence>
<dbReference type="GO" id="GO:0003677">
    <property type="term" value="F:DNA binding"/>
    <property type="evidence" value="ECO:0007669"/>
    <property type="project" value="InterPro"/>
</dbReference>
<comment type="caution">
    <text evidence="2">The sequence shown here is derived from an EMBL/GenBank/DDBJ whole genome shotgun (WGS) entry which is preliminary data.</text>
</comment>
<dbReference type="EMBL" id="VUMI01000096">
    <property type="protein sequence ID" value="MSS91976.1"/>
    <property type="molecule type" value="Genomic_DNA"/>
</dbReference>
<dbReference type="SUPFAM" id="SSF47413">
    <property type="entry name" value="lambda repressor-like DNA-binding domains"/>
    <property type="match status" value="1"/>
</dbReference>
<dbReference type="PROSITE" id="PS50943">
    <property type="entry name" value="HTH_CROC1"/>
    <property type="match status" value="1"/>
</dbReference>
<name>A0A6N7W9N9_9FIRM</name>
<gene>
    <name evidence="2" type="ORF">FYJ45_28335</name>
</gene>
<dbReference type="AlphaFoldDB" id="A0A6N7W9N9"/>